<protein>
    <recommendedName>
        <fullName evidence="2">DDHD domain-containing protein</fullName>
    </recommendedName>
</protein>
<dbReference type="PANTHER" id="PTHR23509:SF10">
    <property type="entry name" value="LD21067P"/>
    <property type="match status" value="1"/>
</dbReference>
<feature type="region of interest" description="Disordered" evidence="1">
    <location>
        <begin position="251"/>
        <end position="283"/>
    </location>
</feature>
<comment type="caution">
    <text evidence="3">The sequence shown here is derived from an EMBL/GenBank/DDBJ whole genome shotgun (WGS) entry which is preliminary data.</text>
</comment>
<dbReference type="GO" id="GO:0046872">
    <property type="term" value="F:metal ion binding"/>
    <property type="evidence" value="ECO:0007669"/>
    <property type="project" value="InterPro"/>
</dbReference>
<dbReference type="Pfam" id="PF23463">
    <property type="entry name" value="WWE_2"/>
    <property type="match status" value="1"/>
</dbReference>
<dbReference type="EMBL" id="JACCJB010000004">
    <property type="protein sequence ID" value="KAF6228428.1"/>
    <property type="molecule type" value="Genomic_DNA"/>
</dbReference>
<reference evidence="3 4" key="1">
    <citation type="journal article" date="2020" name="Genomics">
        <title>Complete, high-quality genomes from long-read metagenomic sequencing of two wolf lichen thalli reveals enigmatic genome architecture.</title>
        <authorList>
            <person name="McKenzie S.K."/>
            <person name="Walston R.F."/>
            <person name="Allen J.L."/>
        </authorList>
    </citation>
    <scope>NUCLEOTIDE SEQUENCE [LARGE SCALE GENOMIC DNA]</scope>
    <source>
        <strain evidence="3">WasteWater1</strain>
    </source>
</reference>
<evidence type="ECO:0000256" key="1">
    <source>
        <dbReference type="SAM" id="MobiDB-lite"/>
    </source>
</evidence>
<organism evidence="3 4">
    <name type="scientific">Letharia lupina</name>
    <dbReference type="NCBI Taxonomy" id="560253"/>
    <lineage>
        <taxon>Eukaryota</taxon>
        <taxon>Fungi</taxon>
        <taxon>Dikarya</taxon>
        <taxon>Ascomycota</taxon>
        <taxon>Pezizomycotina</taxon>
        <taxon>Lecanoromycetes</taxon>
        <taxon>OSLEUM clade</taxon>
        <taxon>Lecanoromycetidae</taxon>
        <taxon>Lecanorales</taxon>
        <taxon>Lecanorineae</taxon>
        <taxon>Parmeliaceae</taxon>
        <taxon>Letharia</taxon>
    </lineage>
</organism>
<dbReference type="AlphaFoldDB" id="A0A8H6CRT9"/>
<dbReference type="InterPro" id="IPR058055">
    <property type="entry name" value="PA-PLA1"/>
</dbReference>
<feature type="compositionally biased region" description="Polar residues" evidence="1">
    <location>
        <begin position="162"/>
        <end position="174"/>
    </location>
</feature>
<feature type="compositionally biased region" description="Basic and acidic residues" evidence="1">
    <location>
        <begin position="382"/>
        <end position="394"/>
    </location>
</feature>
<feature type="region of interest" description="Disordered" evidence="1">
    <location>
        <begin position="112"/>
        <end position="174"/>
    </location>
</feature>
<feature type="compositionally biased region" description="Basic and acidic residues" evidence="1">
    <location>
        <begin position="437"/>
        <end position="446"/>
    </location>
</feature>
<dbReference type="PROSITE" id="PS51043">
    <property type="entry name" value="DDHD"/>
    <property type="match status" value="1"/>
</dbReference>
<evidence type="ECO:0000259" key="2">
    <source>
        <dbReference type="PROSITE" id="PS51043"/>
    </source>
</evidence>
<dbReference type="GO" id="GO:0004620">
    <property type="term" value="F:phospholipase activity"/>
    <property type="evidence" value="ECO:0007669"/>
    <property type="project" value="TreeGrafter"/>
</dbReference>
<sequence length="979" mass="108604">MAAPGGFLDSISPWSTRSSTPKPGQGKELEPSKLSNQQGADHSIGHRHRLSLSQYPKDCPQSQVRWFYAVDSPKRKPLPLDQPKDAKPLLAPKKYAAFSVRDSRSVETAFQNMAEDEHDKRREHSPTGDIGDVGSRQEQIIYTTDGDGGDQGDASTRKTHGSRGNTSINEATSSEKGGIVKVPVNEDFLFDVDIEARELAPTYWLGPIYDVRRGSWFYQEGSSLRPCDENLAIQLEEGYLKVKPWRNEMLQPASQPKSRPVSMNAADIQKSAGATEKPSGEPSIPAKFELQTQRLFGAYMNSVVTYQDATTAWLLTDDFLSRMSSTVYQRFAGGGHLGGVKVLRGYSEANKAKEAKKDGDSPNPKKTEAATENSKRGSATPKVDRETSDDEQLKRSASAAQQEPRLVTLERQLSSFSEDPAKQEEERRQADEDEIKEDYKDADSQDQGREIEHLILVTHGIGQRLGLRMESINFIHDVNVLRKTLKSVYETSPDLQALNAEVEKLPKNCRVQVLPVVWRHLLDFPKQSFRQNEREQDLTDNDAFGEDDEYPSLENITVEGVPAIRNLITDLALDILLYQSAYREHIAGIVQRECNRVYELFIQRNPSFNGKVSMIGHSLGSAILFDILCHQKDVSLAPQGLYRHRQPGSRSSTVAKNLETSDLGLKFEVEDFFCLGSPLGLYQMLKGRKIAARRTVSGIGAQSPLNPDSLDDPFLGAASTQTSNATSEREGDILSITVSSPKCQQIYNIFHPADPIAYRIEPLISRAMSSMKPQVLPYTKKGIFGVQGQGLTNIGARVGQSVSGLWSNFTSGMASSLLNRSLGLTGEGQLSSSTAMHAPQIQRKESPSAGAGTNVTTGGVVSEQEENSEHPPTLIDSEIETLYAGFEKRRKSHQSDETRDLGESAAWMEAEERSKRLKREEAKVRALNSNGRVDFSVQEGLLDISLWASIASHLSYWADEDVSHFMISQLLSRQRVIKR</sequence>
<dbReference type="InterPro" id="IPR057826">
    <property type="entry name" value="WWE_C20G8.02"/>
</dbReference>
<proteinExistence type="predicted"/>
<accession>A0A8H6CRT9</accession>
<dbReference type="InterPro" id="IPR004177">
    <property type="entry name" value="DDHD_dom"/>
</dbReference>
<dbReference type="Proteomes" id="UP000593566">
    <property type="component" value="Unassembled WGS sequence"/>
</dbReference>
<dbReference type="InterPro" id="IPR055555">
    <property type="entry name" value="PA-PLA1_DUF7131"/>
</dbReference>
<feature type="compositionally biased region" description="Low complexity" evidence="1">
    <location>
        <begin position="852"/>
        <end position="861"/>
    </location>
</feature>
<dbReference type="GeneID" id="59336555"/>
<keyword evidence="4" id="KW-1185">Reference proteome</keyword>
<name>A0A8H6CRT9_9LECA</name>
<dbReference type="RefSeq" id="XP_037156362.1">
    <property type="nucleotide sequence ID" value="XM_037299026.1"/>
</dbReference>
<evidence type="ECO:0000313" key="4">
    <source>
        <dbReference type="Proteomes" id="UP000593566"/>
    </source>
</evidence>
<dbReference type="GO" id="GO:0005737">
    <property type="term" value="C:cytoplasm"/>
    <property type="evidence" value="ECO:0007669"/>
    <property type="project" value="TreeGrafter"/>
</dbReference>
<feature type="region of interest" description="Disordered" evidence="1">
    <location>
        <begin position="1"/>
        <end position="56"/>
    </location>
</feature>
<feature type="region of interest" description="Disordered" evidence="1">
    <location>
        <begin position="828"/>
        <end position="872"/>
    </location>
</feature>
<feature type="compositionally biased region" description="Basic and acidic residues" evidence="1">
    <location>
        <begin position="115"/>
        <end position="126"/>
    </location>
</feature>
<gene>
    <name evidence="3" type="ORF">HO133_008158</name>
</gene>
<dbReference type="Pfam" id="PF23465">
    <property type="entry name" value="DUF7131"/>
    <property type="match status" value="1"/>
</dbReference>
<dbReference type="Pfam" id="PF02862">
    <property type="entry name" value="DDHD"/>
    <property type="match status" value="1"/>
</dbReference>
<evidence type="ECO:0000313" key="3">
    <source>
        <dbReference type="EMBL" id="KAF6228428.1"/>
    </source>
</evidence>
<feature type="compositionally biased region" description="Basic and acidic residues" evidence="1">
    <location>
        <begin position="351"/>
        <end position="375"/>
    </location>
</feature>
<feature type="region of interest" description="Disordered" evidence="1">
    <location>
        <begin position="351"/>
        <end position="446"/>
    </location>
</feature>
<feature type="compositionally biased region" description="Basic and acidic residues" evidence="1">
    <location>
        <begin position="419"/>
        <end position="430"/>
    </location>
</feature>
<dbReference type="PANTHER" id="PTHR23509">
    <property type="entry name" value="PA-PL1 PHOSPHOLIPASE FAMILY"/>
    <property type="match status" value="1"/>
</dbReference>
<feature type="domain" description="DDHD" evidence="2">
    <location>
        <begin position="665"/>
        <end position="972"/>
    </location>
</feature>
<feature type="compositionally biased region" description="Polar residues" evidence="1">
    <location>
        <begin position="12"/>
        <end position="22"/>
    </location>
</feature>
<dbReference type="SMART" id="SM01127">
    <property type="entry name" value="DDHD"/>
    <property type="match status" value="1"/>
</dbReference>